<organism evidence="1 2">
    <name type="scientific">Candidatus Chryseobacterium massiliense</name>
    <dbReference type="NCBI Taxonomy" id="204089"/>
    <lineage>
        <taxon>Bacteria</taxon>
        <taxon>Pseudomonadati</taxon>
        <taxon>Bacteroidota</taxon>
        <taxon>Flavobacteriia</taxon>
        <taxon>Flavobacteriales</taxon>
        <taxon>Weeksellaceae</taxon>
        <taxon>Chryseobacterium group</taxon>
        <taxon>Chryseobacterium</taxon>
    </lineage>
</organism>
<dbReference type="PROSITE" id="PS51257">
    <property type="entry name" value="PROKAR_LIPOPROTEIN"/>
    <property type="match status" value="1"/>
</dbReference>
<protein>
    <recommendedName>
        <fullName evidence="3">Lipoprotein</fullName>
    </recommendedName>
</protein>
<proteinExistence type="predicted"/>
<name>A0A3D9AIP3_9FLAO</name>
<evidence type="ECO:0000313" key="1">
    <source>
        <dbReference type="EMBL" id="REC41220.1"/>
    </source>
</evidence>
<evidence type="ECO:0008006" key="3">
    <source>
        <dbReference type="Google" id="ProtNLM"/>
    </source>
</evidence>
<dbReference type="Proteomes" id="UP000256924">
    <property type="component" value="Unassembled WGS sequence"/>
</dbReference>
<keyword evidence="2" id="KW-1185">Reference proteome</keyword>
<evidence type="ECO:0000313" key="2">
    <source>
        <dbReference type="Proteomes" id="UP000256924"/>
    </source>
</evidence>
<dbReference type="AlphaFoldDB" id="A0A3D9AIP3"/>
<reference evidence="1 2" key="1">
    <citation type="journal article" date="2004" name="Emerg. Infect. Dis.">
        <title>Amoebae-resisting bacteria isolated from human nasal swabs by amoebal coculture.</title>
        <authorList>
            <person name="Greub G."/>
            <person name="La Scola B."/>
            <person name="Raoult D."/>
        </authorList>
    </citation>
    <scope>NUCLEOTIDE SEQUENCE [LARGE SCALE GENOMIC DNA]</scope>
    <source>
        <strain evidence="1 2">CCUG 51329</strain>
    </source>
</reference>
<dbReference type="RefSeq" id="WP_116099945.1">
    <property type="nucleotide sequence ID" value="NZ_QNVU01000061.1"/>
</dbReference>
<sequence>MKKCLIIFFVIPLLISCKKDIIATFDIHIENLDKYDESEHELYKLEIYRNNKIFKVFKSEFPFNLDKNIKIDSIKEGKYIFVYENIFGKQVKNEVVVNDSENYKISINPDRLDEKFKNLAFENMRNDEVKLIYKSSGCFHLQKDSITILNKGHYYFIKDDNGKLRKIDKRIIEYFVDLENRTRNIPKEKGCTTVDSFIFKYKSKSDTFYDGTCRINLVSTLINYREKNKI</sequence>
<gene>
    <name evidence="1" type="ORF">DRF68_19065</name>
</gene>
<comment type="caution">
    <text evidence="1">The sequence shown here is derived from an EMBL/GenBank/DDBJ whole genome shotgun (WGS) entry which is preliminary data.</text>
</comment>
<dbReference type="EMBL" id="QNVU01000061">
    <property type="protein sequence ID" value="REC41220.1"/>
    <property type="molecule type" value="Genomic_DNA"/>
</dbReference>
<accession>A0A3D9AIP3</accession>